<gene>
    <name evidence="2" type="ORF">DPX16_13103</name>
</gene>
<keyword evidence="1" id="KW-0732">Signal</keyword>
<comment type="caution">
    <text evidence="2">The sequence shown here is derived from an EMBL/GenBank/DDBJ whole genome shotgun (WGS) entry which is preliminary data.</text>
</comment>
<dbReference type="EMBL" id="RJVU01035392">
    <property type="protein sequence ID" value="ROL47388.1"/>
    <property type="molecule type" value="Genomic_DNA"/>
</dbReference>
<reference evidence="2 3" key="1">
    <citation type="submission" date="2018-10" db="EMBL/GenBank/DDBJ databases">
        <title>Genome assembly for a Yunnan-Guizhou Plateau 3E fish, Anabarilius grahami (Regan), and its evolutionary and genetic applications.</title>
        <authorList>
            <person name="Jiang W."/>
        </authorList>
    </citation>
    <scope>NUCLEOTIDE SEQUENCE [LARGE SCALE GENOMIC DNA]</scope>
    <source>
        <strain evidence="2">AG-KIZ</strain>
        <tissue evidence="2">Muscle</tissue>
    </source>
</reference>
<evidence type="ECO:0000256" key="1">
    <source>
        <dbReference type="SAM" id="SignalP"/>
    </source>
</evidence>
<feature type="chain" id="PRO_5018325185" evidence="1">
    <location>
        <begin position="29"/>
        <end position="98"/>
    </location>
</feature>
<protein>
    <submittedName>
        <fullName evidence="2">Collagen and calcium-binding EGF domain-containing protein 1</fullName>
    </submittedName>
</protein>
<dbReference type="AlphaFoldDB" id="A0A3N0YNS8"/>
<feature type="signal peptide" evidence="1">
    <location>
        <begin position="1"/>
        <end position="28"/>
    </location>
</feature>
<accession>A0A3N0YNS8</accession>
<keyword evidence="3" id="KW-1185">Reference proteome</keyword>
<evidence type="ECO:0000313" key="2">
    <source>
        <dbReference type="EMBL" id="ROL47388.1"/>
    </source>
</evidence>
<proteinExistence type="predicted"/>
<evidence type="ECO:0000313" key="3">
    <source>
        <dbReference type="Proteomes" id="UP000281406"/>
    </source>
</evidence>
<dbReference type="OrthoDB" id="9946071at2759"/>
<name>A0A3N0YNS8_ANAGA</name>
<dbReference type="GO" id="GO:0005581">
    <property type="term" value="C:collagen trimer"/>
    <property type="evidence" value="ECO:0007669"/>
    <property type="project" value="UniProtKB-KW"/>
</dbReference>
<keyword evidence="2" id="KW-0176">Collagen</keyword>
<sequence>MIYTGRGTPLSLAVVVILFSSGTPWTFREEKEDVDREVCSENKIATTKYPCVKSTGEEWDQGQHREAISEQAFPEHTFLENLVLDYSSKYFWWFYALK</sequence>
<organism evidence="2 3">
    <name type="scientific">Anabarilius grahami</name>
    <name type="common">Kanglang fish</name>
    <name type="synonym">Barilius grahami</name>
    <dbReference type="NCBI Taxonomy" id="495550"/>
    <lineage>
        <taxon>Eukaryota</taxon>
        <taxon>Metazoa</taxon>
        <taxon>Chordata</taxon>
        <taxon>Craniata</taxon>
        <taxon>Vertebrata</taxon>
        <taxon>Euteleostomi</taxon>
        <taxon>Actinopterygii</taxon>
        <taxon>Neopterygii</taxon>
        <taxon>Teleostei</taxon>
        <taxon>Ostariophysi</taxon>
        <taxon>Cypriniformes</taxon>
        <taxon>Xenocyprididae</taxon>
        <taxon>Xenocypridinae</taxon>
        <taxon>Xenocypridinae incertae sedis</taxon>
        <taxon>Anabarilius</taxon>
    </lineage>
</organism>
<dbReference type="Proteomes" id="UP000281406">
    <property type="component" value="Unassembled WGS sequence"/>
</dbReference>